<dbReference type="InterPro" id="IPR055481">
    <property type="entry name" value="DUF7053"/>
</dbReference>
<name>A0A423WFP9_CYTCH</name>
<dbReference type="PANTHER" id="PTHR38117">
    <property type="entry name" value="NACHT AND WD40 DOMAIN PROTEIN"/>
    <property type="match status" value="1"/>
</dbReference>
<dbReference type="AlphaFoldDB" id="A0A423WFP9"/>
<evidence type="ECO:0000313" key="4">
    <source>
        <dbReference type="Proteomes" id="UP000284375"/>
    </source>
</evidence>
<protein>
    <recommendedName>
        <fullName evidence="2">DUF7053 domain-containing protein</fullName>
    </recommendedName>
</protein>
<feature type="region of interest" description="Disordered" evidence="1">
    <location>
        <begin position="328"/>
        <end position="412"/>
    </location>
</feature>
<dbReference type="Pfam" id="PF23155">
    <property type="entry name" value="DUF7053"/>
    <property type="match status" value="1"/>
</dbReference>
<feature type="region of interest" description="Disordered" evidence="1">
    <location>
        <begin position="175"/>
        <end position="315"/>
    </location>
</feature>
<dbReference type="STRING" id="252740.A0A423WFP9"/>
<evidence type="ECO:0000259" key="2">
    <source>
        <dbReference type="Pfam" id="PF23155"/>
    </source>
</evidence>
<dbReference type="Proteomes" id="UP000284375">
    <property type="component" value="Unassembled WGS sequence"/>
</dbReference>
<dbReference type="OrthoDB" id="3246050at2759"/>
<evidence type="ECO:0000313" key="3">
    <source>
        <dbReference type="EMBL" id="ROW02245.1"/>
    </source>
</evidence>
<keyword evidence="4" id="KW-1185">Reference proteome</keyword>
<sequence>MSKRTVFTTISALPGGISRDFVIDFLHNHVGMIDLNPLVKERHPIKPPPEAPADETNCIWYSLTDRITYLPGGLASGDISYTCAFHDLPDGIQTHCRAPLGVDIREKWTLAGTLPGEPPEPVELGIGAPATGLYIREDVDLRCNFLMAGFVRKNLTKAHAKLVDRLVEKAKLVAAREKGMRTSRSTSSSAHEQARPLQPQPQPLASAPAPHATAYDIRRKAAPRAKSPPPQLGSPFIAGYQPAREPSPRGPSPHEAGKSQDGPAAGGGASHRKSHSQDSFKSRLQAYGDHHPDEAPLPLRLGHQPQHLSLPPHYDPALYPQPLRLRNASVGSGQSAGGSGHAVPFPDLNPAPGGGGGGGGTTGTSGRHHGRPSVSEPRSSTDLHPAYPQLGLYSGAGSSPAESPAPPRTPQFIAELTGVGGAPFISDSDYPAALRPGGAGASVRPKSPFISELE</sequence>
<proteinExistence type="predicted"/>
<accession>A0A423WFP9</accession>
<feature type="region of interest" description="Disordered" evidence="1">
    <location>
        <begin position="424"/>
        <end position="454"/>
    </location>
</feature>
<evidence type="ECO:0000256" key="1">
    <source>
        <dbReference type="SAM" id="MobiDB-lite"/>
    </source>
</evidence>
<feature type="compositionally biased region" description="Gly residues" evidence="1">
    <location>
        <begin position="352"/>
        <end position="363"/>
    </location>
</feature>
<gene>
    <name evidence="3" type="ORF">VSDG_02482</name>
</gene>
<feature type="domain" description="DUF7053" evidence="2">
    <location>
        <begin position="2"/>
        <end position="171"/>
    </location>
</feature>
<dbReference type="EMBL" id="LJZO01000005">
    <property type="protein sequence ID" value="ROW02245.1"/>
    <property type="molecule type" value="Genomic_DNA"/>
</dbReference>
<comment type="caution">
    <text evidence="3">The sequence shown here is derived from an EMBL/GenBank/DDBJ whole genome shotgun (WGS) entry which is preliminary data.</text>
</comment>
<reference evidence="3 4" key="1">
    <citation type="submission" date="2015-09" db="EMBL/GenBank/DDBJ databases">
        <title>Host preference determinants of Valsa canker pathogens revealed by comparative genomics.</title>
        <authorList>
            <person name="Yin Z."/>
            <person name="Huang L."/>
        </authorList>
    </citation>
    <scope>NUCLEOTIDE SEQUENCE [LARGE SCALE GENOMIC DNA]</scope>
    <source>
        <strain evidence="3 4">YSFL</strain>
    </source>
</reference>
<dbReference type="PANTHER" id="PTHR38117:SF2">
    <property type="entry name" value="NACHT AND WD40 DOMAIN PROTEIN"/>
    <property type="match status" value="1"/>
</dbReference>
<organism evidence="3 4">
    <name type="scientific">Cytospora chrysosperma</name>
    <name type="common">Cytospora canker fungus</name>
    <name type="synonym">Sphaeria chrysosperma</name>
    <dbReference type="NCBI Taxonomy" id="252740"/>
    <lineage>
        <taxon>Eukaryota</taxon>
        <taxon>Fungi</taxon>
        <taxon>Dikarya</taxon>
        <taxon>Ascomycota</taxon>
        <taxon>Pezizomycotina</taxon>
        <taxon>Sordariomycetes</taxon>
        <taxon>Sordariomycetidae</taxon>
        <taxon>Diaporthales</taxon>
        <taxon>Cytosporaceae</taxon>
        <taxon>Cytospora</taxon>
    </lineage>
</organism>
<feature type="compositionally biased region" description="Polar residues" evidence="1">
    <location>
        <begin position="182"/>
        <end position="191"/>
    </location>
</feature>